<evidence type="ECO:0000313" key="2">
    <source>
        <dbReference type="Proteomes" id="UP000828872"/>
    </source>
</evidence>
<keyword evidence="2" id="KW-1185">Reference proteome</keyword>
<dbReference type="Proteomes" id="UP000828872">
    <property type="component" value="Segment"/>
</dbReference>
<name>A0AAE7SVA0_9CAUD</name>
<gene>
    <name evidence="1" type="ORF">cd4_051</name>
</gene>
<accession>A0AAE7SVA0</accession>
<sequence>MLTNILLGALLGTLIGLGLLAWIDYTKED</sequence>
<proteinExistence type="predicted"/>
<dbReference type="EMBL" id="MZ399596">
    <property type="protein sequence ID" value="QXP45350.1"/>
    <property type="molecule type" value="Genomic_DNA"/>
</dbReference>
<reference evidence="1 2" key="1">
    <citation type="journal article" date="2021" name="Microbiol. Resour. Announc.">
        <title>Genome Sequences of Bacteriophages cd2, cd3, and cd4, which Specifically Target Carnobacterium divergens.</title>
        <authorList>
            <person name="Zhang P."/>
            <person name="Britton A.P."/>
            <person name="Visser K.A."/>
            <person name="Welke C.A."/>
            <person name="Wassink H."/>
            <person name="Prins E."/>
            <person name="Yang X."/>
            <person name="Martin-Visscher L.A."/>
        </authorList>
    </citation>
    <scope>NUCLEOTIDE SEQUENCE [LARGE SCALE GENOMIC DNA]</scope>
    <source>
        <strain evidence="2">cd4</strain>
    </source>
</reference>
<protein>
    <submittedName>
        <fullName evidence="1">Uncharacterized protein</fullName>
    </submittedName>
</protein>
<evidence type="ECO:0000313" key="1">
    <source>
        <dbReference type="EMBL" id="QXP45350.1"/>
    </source>
</evidence>
<organism evidence="1 2">
    <name type="scientific">Carnobacterium phage cd4</name>
    <dbReference type="NCBI Taxonomy" id="2849246"/>
    <lineage>
        <taxon>Viruses</taxon>
        <taxon>Duplodnaviria</taxon>
        <taxon>Heunggongvirae</taxon>
        <taxon>Uroviricota</taxon>
        <taxon>Caudoviricetes</taxon>
        <taxon>Carnodivirus</taxon>
        <taxon>Carnodivirus cd4-like</taxon>
    </lineage>
</organism>